<keyword evidence="1" id="KW-1133">Transmembrane helix</keyword>
<comment type="caution">
    <text evidence="2">The sequence shown here is derived from an EMBL/GenBank/DDBJ whole genome shotgun (WGS) entry which is preliminary data.</text>
</comment>
<dbReference type="Proteomes" id="UP000018130">
    <property type="component" value="Unassembled WGS sequence"/>
</dbReference>
<dbReference type="AlphaFoldDB" id="T2JYX6"/>
<reference evidence="2 3" key="2">
    <citation type="submission" date="2013-09" db="EMBL/GenBank/DDBJ databases">
        <title>Whole genome comparison of six Crocosphaera watsonii strains with differing phenotypes.</title>
        <authorList>
            <person name="Bench S.R."/>
            <person name="Heller P."/>
            <person name="Frank I."/>
            <person name="Arciniega M."/>
            <person name="Shilova I.N."/>
            <person name="Zehr J.P."/>
        </authorList>
    </citation>
    <scope>NUCLEOTIDE SEQUENCE [LARGE SCALE GENOMIC DNA]</scope>
    <source>
        <strain evidence="2 3">WH 0402</strain>
    </source>
</reference>
<accession>T2JYX6</accession>
<sequence>MTTIKPSPKLYSLTTGYSRLFIDLVIVFFLVPFASFNRNLNLLVSLVFLITLLLGLNTLALSKKIILSLRFLAAFGFIADVIVFPNADYLTEVSSFISHRLYSIFLLIVIMAISSRIYNEKRS</sequence>
<dbReference type="EMBL" id="CAQN01001212">
    <property type="protein sequence ID" value="CCQ70450.1"/>
    <property type="molecule type" value="Genomic_DNA"/>
</dbReference>
<feature type="transmembrane region" description="Helical" evidence="1">
    <location>
        <begin position="99"/>
        <end position="118"/>
    </location>
</feature>
<keyword evidence="2" id="KW-0407">Ion channel</keyword>
<keyword evidence="1" id="KW-0812">Transmembrane</keyword>
<evidence type="ECO:0000313" key="3">
    <source>
        <dbReference type="Proteomes" id="UP000018130"/>
    </source>
</evidence>
<feature type="transmembrane region" description="Helical" evidence="1">
    <location>
        <begin position="42"/>
        <end position="60"/>
    </location>
</feature>
<keyword evidence="2" id="KW-0813">Transport</keyword>
<name>T2JYX6_CROWT</name>
<keyword evidence="1" id="KW-0472">Membrane</keyword>
<reference evidence="2 3" key="1">
    <citation type="submission" date="2013-01" db="EMBL/GenBank/DDBJ databases">
        <authorList>
            <person name="Bench S."/>
        </authorList>
    </citation>
    <scope>NUCLEOTIDE SEQUENCE [LARGE SCALE GENOMIC DNA]</scope>
    <source>
        <strain evidence="2 3">WH 0402</strain>
    </source>
</reference>
<evidence type="ECO:0000256" key="1">
    <source>
        <dbReference type="SAM" id="Phobius"/>
    </source>
</evidence>
<protein>
    <submittedName>
        <fullName evidence="2">Potassium channel protein</fullName>
    </submittedName>
</protein>
<feature type="transmembrane region" description="Helical" evidence="1">
    <location>
        <begin position="67"/>
        <end position="87"/>
    </location>
</feature>
<feature type="transmembrane region" description="Helical" evidence="1">
    <location>
        <begin position="20"/>
        <end position="36"/>
    </location>
</feature>
<dbReference type="GO" id="GO:0034220">
    <property type="term" value="P:monoatomic ion transmembrane transport"/>
    <property type="evidence" value="ECO:0007669"/>
    <property type="project" value="UniProtKB-KW"/>
</dbReference>
<keyword evidence="2" id="KW-0406">Ion transport</keyword>
<gene>
    <name evidence="2" type="ORF">CWATWH0402_3333</name>
</gene>
<dbReference type="RefSeq" id="WP_048327449.1">
    <property type="nucleotide sequence ID" value="NZ_CAQN01001212.1"/>
</dbReference>
<organism evidence="2 3">
    <name type="scientific">Crocosphaera watsonii WH 0402</name>
    <dbReference type="NCBI Taxonomy" id="1284629"/>
    <lineage>
        <taxon>Bacteria</taxon>
        <taxon>Bacillati</taxon>
        <taxon>Cyanobacteriota</taxon>
        <taxon>Cyanophyceae</taxon>
        <taxon>Oscillatoriophycideae</taxon>
        <taxon>Chroococcales</taxon>
        <taxon>Aphanothecaceae</taxon>
        <taxon>Crocosphaera</taxon>
    </lineage>
</organism>
<proteinExistence type="predicted"/>
<evidence type="ECO:0000313" key="2">
    <source>
        <dbReference type="EMBL" id="CCQ70450.1"/>
    </source>
</evidence>